<feature type="region of interest" description="Disordered" evidence="4">
    <location>
        <begin position="21"/>
        <end position="156"/>
    </location>
</feature>
<reference evidence="7 9" key="1">
    <citation type="submission" date="2020-01" db="EMBL/GenBank/DDBJ databases">
        <title>the WGS Modestobacter muralis CPCC 204518.</title>
        <authorList>
            <person name="Jiang Z."/>
        </authorList>
    </citation>
    <scope>NUCLEOTIDE SEQUENCE [LARGE SCALE GENOMIC DNA]</scope>
    <source>
        <strain evidence="7 9">DSM 100205</strain>
    </source>
</reference>
<dbReference type="RefSeq" id="WP_163611087.1">
    <property type="nucleotide sequence ID" value="NZ_JAAGWB010000026.1"/>
</dbReference>
<feature type="signal peptide" evidence="5">
    <location>
        <begin position="1"/>
        <end position="22"/>
    </location>
</feature>
<feature type="compositionally biased region" description="Low complexity" evidence="4">
    <location>
        <begin position="36"/>
        <end position="69"/>
    </location>
</feature>
<evidence type="ECO:0000313" key="8">
    <source>
        <dbReference type="EMBL" id="NEN51396.1"/>
    </source>
</evidence>
<sequence>MSTSVMVIATACSGLLGQLAGAGSQTEGTQTSFAEPTGAAPSPAAGDAAGSTAASRAGRGSAAATSGPADLPSASVAVPEGATVQDARSTATTAPSTAKSSTAATAKPSTSTSSASKPTAAKPVAPKPVAPAPSPVKPPAPAPSAPAGPSLPAGSWLSGASGPGIVDGAFGEWRGRDVDIAGTWSDNNTAMVNVWQLQRGAEYGSWQKPMDVAIGAIGPGETWSSARAGAYDARWRESLTELKDVWAGRAGTLYIRFAHESNSNWYPWSVDASEKDDFVQAWRRFRALQEEIFPAAQLVFCVNRESVGTGFDWRQSFPGAEYVDVMAVDYYNQYPFVADDRTWNESVTQTDEFGAPKGLQQHLDFAKSVGLPLAVPEWSSVADHGDSAVYVERMHQFFSEHSGSGAGQLLYEILFDVDNGDYKGNFQLMGNGRLTSSAAAYQQAF</sequence>
<evidence type="ECO:0000313" key="10">
    <source>
        <dbReference type="Proteomes" id="UP000471152"/>
    </source>
</evidence>
<proteinExistence type="inferred from homology"/>
<dbReference type="PROSITE" id="PS51764">
    <property type="entry name" value="GH26"/>
    <property type="match status" value="1"/>
</dbReference>
<evidence type="ECO:0000259" key="6">
    <source>
        <dbReference type="PROSITE" id="PS51764"/>
    </source>
</evidence>
<keyword evidence="1 3" id="KW-0378">Hydrolase</keyword>
<keyword evidence="2 3" id="KW-0326">Glycosidase</keyword>
<dbReference type="EMBL" id="JAAGWB010000026">
    <property type="protein sequence ID" value="NEN51396.1"/>
    <property type="molecule type" value="Genomic_DNA"/>
</dbReference>
<dbReference type="Proteomes" id="UP000468828">
    <property type="component" value="Unassembled WGS sequence"/>
</dbReference>
<dbReference type="Gene3D" id="3.20.20.80">
    <property type="entry name" value="Glycosidases"/>
    <property type="match status" value="1"/>
</dbReference>
<protein>
    <recommendedName>
        <fullName evidence="6">GH26 domain-containing protein</fullName>
    </recommendedName>
</protein>
<dbReference type="Proteomes" id="UP000471152">
    <property type="component" value="Unassembled WGS sequence"/>
</dbReference>
<name>A0A6P0EZ35_9ACTN</name>
<gene>
    <name evidence="8" type="ORF">G3R41_10690</name>
    <name evidence="7" type="ORF">GCU67_10035</name>
</gene>
<dbReference type="Pfam" id="PF02156">
    <property type="entry name" value="Glyco_hydro_26"/>
    <property type="match status" value="1"/>
</dbReference>
<comment type="caution">
    <text evidence="7">The sequence shown here is derived from an EMBL/GenBank/DDBJ whole genome shotgun (WGS) entry which is preliminary data.</text>
</comment>
<organism evidence="7 9">
    <name type="scientific">Modestobacter muralis</name>
    <dbReference type="NCBI Taxonomy" id="1608614"/>
    <lineage>
        <taxon>Bacteria</taxon>
        <taxon>Bacillati</taxon>
        <taxon>Actinomycetota</taxon>
        <taxon>Actinomycetes</taxon>
        <taxon>Geodermatophilales</taxon>
        <taxon>Geodermatophilaceae</taxon>
        <taxon>Modestobacter</taxon>
    </lineage>
</organism>
<dbReference type="SUPFAM" id="SSF51445">
    <property type="entry name" value="(Trans)glycosidases"/>
    <property type="match status" value="1"/>
</dbReference>
<feature type="chain" id="PRO_5033558169" description="GH26 domain-containing protein" evidence="5">
    <location>
        <begin position="23"/>
        <end position="445"/>
    </location>
</feature>
<keyword evidence="9" id="KW-1185">Reference proteome</keyword>
<feature type="compositionally biased region" description="Low complexity" evidence="4">
    <location>
        <begin position="89"/>
        <end position="124"/>
    </location>
</feature>
<feature type="active site" description="Proton donor" evidence="3">
    <location>
        <position position="260"/>
    </location>
</feature>
<evidence type="ECO:0000256" key="3">
    <source>
        <dbReference type="PROSITE-ProRule" id="PRU01100"/>
    </source>
</evidence>
<dbReference type="InterPro" id="IPR022790">
    <property type="entry name" value="GH26_dom"/>
</dbReference>
<evidence type="ECO:0000256" key="2">
    <source>
        <dbReference type="ARBA" id="ARBA00023295"/>
    </source>
</evidence>
<dbReference type="InterPro" id="IPR017853">
    <property type="entry name" value="GH"/>
</dbReference>
<reference evidence="8 10" key="2">
    <citation type="submission" date="2020-02" db="EMBL/GenBank/DDBJ databases">
        <title>The WGS of Modestobacter muralis DSM 100205.</title>
        <authorList>
            <person name="Jiang Z."/>
        </authorList>
    </citation>
    <scope>NUCLEOTIDE SEQUENCE [LARGE SCALE GENOMIC DNA]</scope>
    <source>
        <strain evidence="8 10">DSM 100205</strain>
    </source>
</reference>
<evidence type="ECO:0000256" key="5">
    <source>
        <dbReference type="SAM" id="SignalP"/>
    </source>
</evidence>
<dbReference type="GO" id="GO:0004553">
    <property type="term" value="F:hydrolase activity, hydrolyzing O-glycosyl compounds"/>
    <property type="evidence" value="ECO:0007669"/>
    <property type="project" value="InterPro"/>
</dbReference>
<feature type="domain" description="GH26" evidence="6">
    <location>
        <begin position="119"/>
        <end position="445"/>
    </location>
</feature>
<dbReference type="AlphaFoldDB" id="A0A6P0EZ35"/>
<dbReference type="EMBL" id="JAAGWH010000024">
    <property type="protein sequence ID" value="NEK94508.1"/>
    <property type="molecule type" value="Genomic_DNA"/>
</dbReference>
<evidence type="ECO:0000256" key="1">
    <source>
        <dbReference type="ARBA" id="ARBA00022801"/>
    </source>
</evidence>
<evidence type="ECO:0000313" key="9">
    <source>
        <dbReference type="Proteomes" id="UP000468828"/>
    </source>
</evidence>
<accession>A0A6P0EZ35</accession>
<feature type="compositionally biased region" description="Pro residues" evidence="4">
    <location>
        <begin position="125"/>
        <end position="146"/>
    </location>
</feature>
<evidence type="ECO:0000256" key="4">
    <source>
        <dbReference type="SAM" id="MobiDB-lite"/>
    </source>
</evidence>
<evidence type="ECO:0000313" key="7">
    <source>
        <dbReference type="EMBL" id="NEK94508.1"/>
    </source>
</evidence>
<feature type="active site" description="Nucleophile" evidence="3">
    <location>
        <position position="377"/>
    </location>
</feature>
<keyword evidence="5" id="KW-0732">Signal</keyword>
<comment type="similarity">
    <text evidence="3">Belongs to the glycosyl hydrolase 26 family.</text>
</comment>